<dbReference type="InterPro" id="IPR016032">
    <property type="entry name" value="Sig_transdc_resp-reg_C-effctor"/>
</dbReference>
<reference evidence="5 6" key="1">
    <citation type="submission" date="2023-07" db="EMBL/GenBank/DDBJ databases">
        <title>Comparative genomics of wheat-associated soil bacteria to identify genetic determinants of phenazine resistance.</title>
        <authorList>
            <person name="Mouncey N."/>
        </authorList>
    </citation>
    <scope>NUCLEOTIDE SEQUENCE [LARGE SCALE GENOMIC DNA]</scope>
    <source>
        <strain evidence="5 6">W4I9-1</strain>
    </source>
</reference>
<evidence type="ECO:0000259" key="4">
    <source>
        <dbReference type="PROSITE" id="PS50043"/>
    </source>
</evidence>
<evidence type="ECO:0000256" key="3">
    <source>
        <dbReference type="ARBA" id="ARBA00023163"/>
    </source>
</evidence>
<evidence type="ECO:0000313" key="5">
    <source>
        <dbReference type="EMBL" id="MDQ0646256.1"/>
    </source>
</evidence>
<sequence>MRDLDVLVPEHLWRSYRENMIDAIRQDLASAEPESARNILRKNWLRLIIESHTTELEQLCLKHPDSGDPDLLLIRACCRDLAGDSYGAGYLRGQGLRTSADDFVACFTELLLAPDAPTKAAVADRAHVALAQCGPEDDYSSALFLLGWTEVRLRRDFPRAIGLLRSAAEEARMRNRAETCRLAQSNLAFALTQAGHFIEAERILDTLPPASGSTDWDQFEGGLPEANRGCIAYWRGDFEEAITLFESVIDEASSGNNFEAQARLYYVMSLIALNRETRYDAAANLLEGISKTDKHGIPWDTLRRVVAAWLAHAEGQDERARALAAPTLARTGASVAHALLAELYRVLDEPEMSSRAFRLAAAAGMPRYARVSTLVTSAGLHSTAGRGAKAHEQLERALENAAAERILAPFLMEDPVIVDLLTAHAQWGSGNPDFLRNVLEKQGHHSTAIMGILTERERGVLACLRTTMTAEEIAAHLGIAYPTVKSHIRSIYRKLAVTTRRDAVQASVREKR</sequence>
<dbReference type="PANTHER" id="PTHR44688:SF16">
    <property type="entry name" value="DNA-BINDING TRANSCRIPTIONAL ACTIVATOR DEVR_DOSR"/>
    <property type="match status" value="1"/>
</dbReference>
<keyword evidence="3" id="KW-0804">Transcription</keyword>
<dbReference type="GO" id="GO:0006355">
    <property type="term" value="P:regulation of DNA-templated transcription"/>
    <property type="evidence" value="ECO:0007669"/>
    <property type="project" value="InterPro"/>
</dbReference>
<dbReference type="PANTHER" id="PTHR44688">
    <property type="entry name" value="DNA-BINDING TRANSCRIPTIONAL ACTIVATOR DEVR_DOSR"/>
    <property type="match status" value="1"/>
</dbReference>
<keyword evidence="6" id="KW-1185">Reference proteome</keyword>
<keyword evidence="1" id="KW-0805">Transcription regulation</keyword>
<dbReference type="InterPro" id="IPR000792">
    <property type="entry name" value="Tscrpt_reg_LuxR_C"/>
</dbReference>
<comment type="caution">
    <text evidence="5">The sequence shown here is derived from an EMBL/GenBank/DDBJ whole genome shotgun (WGS) entry which is preliminary data.</text>
</comment>
<dbReference type="PRINTS" id="PR00038">
    <property type="entry name" value="HTHLUXR"/>
</dbReference>
<dbReference type="PROSITE" id="PS50043">
    <property type="entry name" value="HTH_LUXR_2"/>
    <property type="match status" value="1"/>
</dbReference>
<dbReference type="SUPFAM" id="SSF46894">
    <property type="entry name" value="C-terminal effector domain of the bipartite response regulators"/>
    <property type="match status" value="1"/>
</dbReference>
<protein>
    <submittedName>
        <fullName evidence="5">DNA-binding NarL/FixJ family response regulator</fullName>
    </submittedName>
</protein>
<evidence type="ECO:0000256" key="2">
    <source>
        <dbReference type="ARBA" id="ARBA00023125"/>
    </source>
</evidence>
<dbReference type="AlphaFoldDB" id="A0AAW8ERU8"/>
<dbReference type="Pfam" id="PF00196">
    <property type="entry name" value="GerE"/>
    <property type="match status" value="1"/>
</dbReference>
<dbReference type="Proteomes" id="UP001244427">
    <property type="component" value="Unassembled WGS sequence"/>
</dbReference>
<organism evidence="5 6">
    <name type="scientific">Microbacterium natoriense</name>
    <dbReference type="NCBI Taxonomy" id="284570"/>
    <lineage>
        <taxon>Bacteria</taxon>
        <taxon>Bacillati</taxon>
        <taxon>Actinomycetota</taxon>
        <taxon>Actinomycetes</taxon>
        <taxon>Micrococcales</taxon>
        <taxon>Microbacteriaceae</taxon>
        <taxon>Microbacterium</taxon>
    </lineage>
</organism>
<proteinExistence type="predicted"/>
<dbReference type="InterPro" id="IPR011990">
    <property type="entry name" value="TPR-like_helical_dom_sf"/>
</dbReference>
<evidence type="ECO:0000256" key="1">
    <source>
        <dbReference type="ARBA" id="ARBA00023015"/>
    </source>
</evidence>
<dbReference type="EMBL" id="JAUSXV010000001">
    <property type="protein sequence ID" value="MDQ0646256.1"/>
    <property type="molecule type" value="Genomic_DNA"/>
</dbReference>
<feature type="domain" description="HTH luxR-type" evidence="4">
    <location>
        <begin position="446"/>
        <end position="511"/>
    </location>
</feature>
<gene>
    <name evidence="5" type="ORF">QFZ53_000452</name>
</gene>
<dbReference type="SMART" id="SM00421">
    <property type="entry name" value="HTH_LUXR"/>
    <property type="match status" value="1"/>
</dbReference>
<dbReference type="Gene3D" id="1.10.10.10">
    <property type="entry name" value="Winged helix-like DNA-binding domain superfamily/Winged helix DNA-binding domain"/>
    <property type="match status" value="1"/>
</dbReference>
<dbReference type="Gene3D" id="1.25.40.10">
    <property type="entry name" value="Tetratricopeptide repeat domain"/>
    <property type="match status" value="1"/>
</dbReference>
<keyword evidence="2 5" id="KW-0238">DNA-binding</keyword>
<dbReference type="CDD" id="cd06170">
    <property type="entry name" value="LuxR_C_like"/>
    <property type="match status" value="1"/>
</dbReference>
<dbReference type="SUPFAM" id="SSF48452">
    <property type="entry name" value="TPR-like"/>
    <property type="match status" value="1"/>
</dbReference>
<dbReference type="InterPro" id="IPR036388">
    <property type="entry name" value="WH-like_DNA-bd_sf"/>
</dbReference>
<accession>A0AAW8ERU8</accession>
<dbReference type="GO" id="GO:0003677">
    <property type="term" value="F:DNA binding"/>
    <property type="evidence" value="ECO:0007669"/>
    <property type="project" value="UniProtKB-KW"/>
</dbReference>
<name>A0AAW8ERU8_9MICO</name>
<evidence type="ECO:0000313" key="6">
    <source>
        <dbReference type="Proteomes" id="UP001244427"/>
    </source>
</evidence>